<dbReference type="InterPro" id="IPR025110">
    <property type="entry name" value="AMP-bd_C"/>
</dbReference>
<dbReference type="Pfam" id="PF13193">
    <property type="entry name" value="AMP-binding_C"/>
    <property type="match status" value="1"/>
</dbReference>
<dbReference type="GO" id="GO:0009239">
    <property type="term" value="P:enterobactin biosynthetic process"/>
    <property type="evidence" value="ECO:0007669"/>
    <property type="project" value="TreeGrafter"/>
</dbReference>
<dbReference type="Gene3D" id="3.40.50.980">
    <property type="match status" value="2"/>
</dbReference>
<dbReference type="AlphaFoldDB" id="V6KPT8"/>
<dbReference type="Gene3D" id="3.30.300.30">
    <property type="match status" value="1"/>
</dbReference>
<protein>
    <recommendedName>
        <fullName evidence="5">Carrier domain-containing protein</fullName>
    </recommendedName>
</protein>
<dbReference type="PROSITE" id="PS50075">
    <property type="entry name" value="CARRIER"/>
    <property type="match status" value="1"/>
</dbReference>
<dbReference type="Gene3D" id="3.40.50.1820">
    <property type="entry name" value="alpha/beta hydrolase"/>
    <property type="match status" value="1"/>
</dbReference>
<dbReference type="FunFam" id="3.30.300.30:FF:000010">
    <property type="entry name" value="Enterobactin synthetase component F"/>
    <property type="match status" value="1"/>
</dbReference>
<keyword evidence="3" id="KW-0596">Phosphopantetheine</keyword>
<dbReference type="SMART" id="SM00824">
    <property type="entry name" value="PKS_TE"/>
    <property type="match status" value="1"/>
</dbReference>
<evidence type="ECO:0000256" key="2">
    <source>
        <dbReference type="ARBA" id="ARBA00006432"/>
    </source>
</evidence>
<dbReference type="FunFam" id="2.30.38.10:FF:000001">
    <property type="entry name" value="Non-ribosomal peptide synthetase PvdI"/>
    <property type="match status" value="1"/>
</dbReference>
<organism evidence="6 7">
    <name type="scientific">Streptomyces roseochromogenus subsp. oscitans DS 12.976</name>
    <dbReference type="NCBI Taxonomy" id="1352936"/>
    <lineage>
        <taxon>Bacteria</taxon>
        <taxon>Bacillati</taxon>
        <taxon>Actinomycetota</taxon>
        <taxon>Actinomycetes</taxon>
        <taxon>Kitasatosporales</taxon>
        <taxon>Streptomycetaceae</taxon>
        <taxon>Streptomyces</taxon>
    </lineage>
</organism>
<dbReference type="InterPro" id="IPR001242">
    <property type="entry name" value="Condensation_dom"/>
</dbReference>
<dbReference type="FunFam" id="3.40.50.980:FF:000001">
    <property type="entry name" value="Non-ribosomal peptide synthetase"/>
    <property type="match status" value="1"/>
</dbReference>
<dbReference type="InterPro" id="IPR020802">
    <property type="entry name" value="TesA-like"/>
</dbReference>
<evidence type="ECO:0000313" key="6">
    <source>
        <dbReference type="EMBL" id="EST31004.1"/>
    </source>
</evidence>
<evidence type="ECO:0000256" key="3">
    <source>
        <dbReference type="ARBA" id="ARBA00022450"/>
    </source>
</evidence>
<dbReference type="InterPro" id="IPR045851">
    <property type="entry name" value="AMP-bd_C_sf"/>
</dbReference>
<dbReference type="InterPro" id="IPR009081">
    <property type="entry name" value="PP-bd_ACP"/>
</dbReference>
<dbReference type="Gene3D" id="3.30.559.10">
    <property type="entry name" value="Chloramphenicol acetyltransferase-like domain"/>
    <property type="match status" value="1"/>
</dbReference>
<dbReference type="Pfam" id="PF00501">
    <property type="entry name" value="AMP-binding"/>
    <property type="match status" value="1"/>
</dbReference>
<dbReference type="Pfam" id="PF00550">
    <property type="entry name" value="PP-binding"/>
    <property type="match status" value="1"/>
</dbReference>
<evidence type="ECO:0000259" key="5">
    <source>
        <dbReference type="PROSITE" id="PS50075"/>
    </source>
</evidence>
<feature type="domain" description="Carrier" evidence="5">
    <location>
        <begin position="932"/>
        <end position="1007"/>
    </location>
</feature>
<dbReference type="HOGENOM" id="CLU_000022_2_13_11"/>
<dbReference type="EMBL" id="AWQX01000151">
    <property type="protein sequence ID" value="EST31004.1"/>
    <property type="molecule type" value="Genomic_DNA"/>
</dbReference>
<keyword evidence="4" id="KW-0597">Phosphoprotein</keyword>
<dbReference type="GO" id="GO:0031177">
    <property type="term" value="F:phosphopantetheine binding"/>
    <property type="evidence" value="ECO:0007669"/>
    <property type="project" value="TreeGrafter"/>
</dbReference>
<dbReference type="GO" id="GO:0009366">
    <property type="term" value="C:enterobactin synthetase complex"/>
    <property type="evidence" value="ECO:0007669"/>
    <property type="project" value="TreeGrafter"/>
</dbReference>
<dbReference type="PANTHER" id="PTHR45527:SF1">
    <property type="entry name" value="FATTY ACID SYNTHASE"/>
    <property type="match status" value="1"/>
</dbReference>
<dbReference type="Gene3D" id="2.30.38.10">
    <property type="entry name" value="Luciferase, Domain 3"/>
    <property type="match status" value="1"/>
</dbReference>
<dbReference type="InterPro" id="IPR023213">
    <property type="entry name" value="CAT-like_dom_sf"/>
</dbReference>
<accession>V6KPT8</accession>
<dbReference type="Pfam" id="PF00975">
    <property type="entry name" value="Thioesterase"/>
    <property type="match status" value="1"/>
</dbReference>
<dbReference type="GO" id="GO:0008610">
    <property type="term" value="P:lipid biosynthetic process"/>
    <property type="evidence" value="ECO:0007669"/>
    <property type="project" value="UniProtKB-ARBA"/>
</dbReference>
<evidence type="ECO:0000256" key="4">
    <source>
        <dbReference type="ARBA" id="ARBA00022553"/>
    </source>
</evidence>
<comment type="similarity">
    <text evidence="2">Belongs to the ATP-dependent AMP-binding enzyme family.</text>
</comment>
<dbReference type="FunFam" id="3.40.50.12780:FF:000012">
    <property type="entry name" value="Non-ribosomal peptide synthetase"/>
    <property type="match status" value="1"/>
</dbReference>
<dbReference type="InterPro" id="IPR036736">
    <property type="entry name" value="ACP-like_sf"/>
</dbReference>
<dbReference type="GO" id="GO:0047527">
    <property type="term" value="F:2,3-dihydroxybenzoate-serine ligase activity"/>
    <property type="evidence" value="ECO:0007669"/>
    <property type="project" value="TreeGrafter"/>
</dbReference>
<dbReference type="GO" id="GO:0043041">
    <property type="term" value="P:amino acid activation for nonribosomal peptide biosynthetic process"/>
    <property type="evidence" value="ECO:0007669"/>
    <property type="project" value="TreeGrafter"/>
</dbReference>
<dbReference type="FunFam" id="1.10.1200.10:FF:000005">
    <property type="entry name" value="Nonribosomal peptide synthetase 1"/>
    <property type="match status" value="1"/>
</dbReference>
<comment type="caution">
    <text evidence="6">The sequence shown here is derived from an EMBL/GenBank/DDBJ whole genome shotgun (WGS) entry which is preliminary data.</text>
</comment>
<reference evidence="6 7" key="1">
    <citation type="journal article" date="2014" name="Genome Announc.">
        <title>Draft Genome Sequence of Streptomyces roseochromogenes subsp. oscitans DS 12.976, Producer of the Aminocoumarin Antibiotic Clorobiocin.</title>
        <authorList>
            <person name="Ruckert C."/>
            <person name="Kalinowski J."/>
            <person name="Heide L."/>
            <person name="Apel A.K."/>
        </authorList>
    </citation>
    <scope>NUCLEOTIDE SEQUENCE [LARGE SCALE GENOMIC DNA]</scope>
    <source>
        <strain evidence="6 7">DS 12.976</strain>
    </source>
</reference>
<dbReference type="Pfam" id="PF00668">
    <property type="entry name" value="Condensation"/>
    <property type="match status" value="1"/>
</dbReference>
<dbReference type="GO" id="GO:0005829">
    <property type="term" value="C:cytosol"/>
    <property type="evidence" value="ECO:0007669"/>
    <property type="project" value="TreeGrafter"/>
</dbReference>
<dbReference type="SUPFAM" id="SSF52777">
    <property type="entry name" value="CoA-dependent acyltransferases"/>
    <property type="match status" value="2"/>
</dbReference>
<dbReference type="NCBIfam" id="TIGR01733">
    <property type="entry name" value="AA-adenyl-dom"/>
    <property type="match status" value="1"/>
</dbReference>
<dbReference type="PROSITE" id="PS00012">
    <property type="entry name" value="PHOSPHOPANTETHEINE"/>
    <property type="match status" value="1"/>
</dbReference>
<dbReference type="SUPFAM" id="SSF53474">
    <property type="entry name" value="alpha/beta-Hydrolases"/>
    <property type="match status" value="1"/>
</dbReference>
<dbReference type="PANTHER" id="PTHR45527">
    <property type="entry name" value="NONRIBOSOMAL PEPTIDE SYNTHETASE"/>
    <property type="match status" value="1"/>
</dbReference>
<dbReference type="InterPro" id="IPR010071">
    <property type="entry name" value="AA_adenyl_dom"/>
</dbReference>
<comment type="cofactor">
    <cofactor evidence="1">
        <name>pantetheine 4'-phosphate</name>
        <dbReference type="ChEBI" id="CHEBI:47942"/>
    </cofactor>
</comment>
<keyword evidence="7" id="KW-1185">Reference proteome</keyword>
<dbReference type="SUPFAM" id="SSF56801">
    <property type="entry name" value="Acetyl-CoA synthetase-like"/>
    <property type="match status" value="1"/>
</dbReference>
<dbReference type="InterPro" id="IPR006162">
    <property type="entry name" value="Ppantetheine_attach_site"/>
</dbReference>
<sequence length="1279" mass="137284">MWFAQQLDENSPVYTAGEYVDIQGPLDVERFCRAVRRAVDWAEALHFRVAATPEGPRQIPVADLQWSMPVVDVSAEADPHAAALDLLREQTGRPFDLAEAPLFRFTLVRLAEDRYLWSHLYHHVLLDAYGVSLMARRVAAEYAEPSAGTGPDTPRSPVGPLLAESARYEQSARRAEDRAAWARYFAGGFTPTVLAGSARPVSHGFLRHGVELSAAETDALRSDADRHGSTLVRLITAAFAAYVGRHTASQDVLLSLPVHGRSSALARSTPGMVTNMLPVRATLQPGEPVPQAAARLGRELLSVLRHHRYRGEELRRDLGLAATDARFFGPVLNIQEFGHSLTFGGHPASVHNLSNGPVEDLAVNVHVWPDGLRIDVDGNPAAYSAEDVARHAVRFTRFLRACAAAGPERPIASVDLLDTTELTALAARNDAALQAPGTDVVALVAAQAEHTPGAPAVVHGERSLTYGELADRVGRLARLLAERGAGPGRLVALALPRDLDLVPALLAVLRTGAAFLPLDPEFPAERLSAVLAEADPALLLTTEELAGRLPGTCPRLLLDRAGTAPEPAAAAPAPYLPEAPAYVLYTSGSTGRPKGVCVSRGNLANFLAAMRRIVPLTEADRLLAVTTVGFDIALLELLLPLVSGAAVVLAGTDQVRDPAAVAGLLADSTVMQATPTLWREVAGRHPEAVRGKRVLVGGEPLDSALAARLAADAREVVNLYGPTETTIWSTTAPVTGDGTAIGRPIGNTQVHVLDSGLRPVPDGVPGELYVGGHGVAAGYLGQFGLTAQRFVADPFGVPGSRLYRTGDLVRYRADGDLEFLGRVDDQVKIRGFRVELGEVEAALGRRAGITAAAATVREDAAGDHRLVAYVVPADGTTADPVELRRYLAERLPGYMVPSTFVVLDALPLTANGKVDRKALPEPRPDAVVRGRGHRTPQEDILCGLFAEVLGLTRVGIDDNFFELGGHSLLANQLVVRIKETLGAELTFRSLVDAPTVAELTRSLGVDTTESAFDVLLPIRASGTRPPLFCLHPMGGPSWIFAGLMRHLDADHPIYGLQPRSLARPEPLPDSIEEMAADYIEQIKTVRPEGPYHLLGWSFGGIVAHAMATQLAEAGDEVGLLTVMADYPSEDDITNHRIPSEQEFFAAAVASTGYDMSKLEPGKPLEAAFVAETLRTGNSPFALFGEYNLLALIEIYKNSVRIMAEHKPRPFEGNTLFFRPTLAKDGTPKTAPDEVWLSYLSGSVEVRDVETRHETMTQPEPLAQVGTRVADRLRELEGRS</sequence>
<gene>
    <name evidence="6" type="ORF">M878_17190</name>
</gene>
<proteinExistence type="inferred from homology"/>
<dbReference type="InterPro" id="IPR029058">
    <property type="entry name" value="AB_hydrolase_fold"/>
</dbReference>
<dbReference type="PROSITE" id="PS00455">
    <property type="entry name" value="AMP_BINDING"/>
    <property type="match status" value="1"/>
</dbReference>
<dbReference type="SUPFAM" id="SSF47336">
    <property type="entry name" value="ACP-like"/>
    <property type="match status" value="1"/>
</dbReference>
<dbReference type="InterPro" id="IPR000873">
    <property type="entry name" value="AMP-dep_synth/lig_dom"/>
</dbReference>
<dbReference type="PATRIC" id="fig|1352936.5.peg.3614"/>
<dbReference type="Gene3D" id="3.30.559.30">
    <property type="entry name" value="Nonribosomal peptide synthetase, condensation domain"/>
    <property type="match status" value="1"/>
</dbReference>
<dbReference type="STRING" id="1352936.M878_17190"/>
<evidence type="ECO:0000256" key="1">
    <source>
        <dbReference type="ARBA" id="ARBA00001957"/>
    </source>
</evidence>
<name>V6KPT8_STRRC</name>
<evidence type="ECO:0000313" key="7">
    <source>
        <dbReference type="Proteomes" id="UP000017984"/>
    </source>
</evidence>
<dbReference type="InterPro" id="IPR020845">
    <property type="entry name" value="AMP-binding_CS"/>
</dbReference>
<dbReference type="Proteomes" id="UP000017984">
    <property type="component" value="Chromosome"/>
</dbReference>
<dbReference type="InterPro" id="IPR001031">
    <property type="entry name" value="Thioesterase"/>
</dbReference>